<evidence type="ECO:0000259" key="7">
    <source>
        <dbReference type="Pfam" id="PF02687"/>
    </source>
</evidence>
<dbReference type="RefSeq" id="WP_121201751.1">
    <property type="nucleotide sequence ID" value="NZ_RBKU01000001.1"/>
</dbReference>
<comment type="subcellular location">
    <subcellularLocation>
        <location evidence="1">Cell membrane</location>
        <topology evidence="1">Multi-pass membrane protein</topology>
    </subcellularLocation>
</comment>
<evidence type="ECO:0000256" key="6">
    <source>
        <dbReference type="SAM" id="Phobius"/>
    </source>
</evidence>
<feature type="transmembrane region" description="Helical" evidence="6">
    <location>
        <begin position="382"/>
        <end position="406"/>
    </location>
</feature>
<feature type="transmembrane region" description="Helical" evidence="6">
    <location>
        <begin position="335"/>
        <end position="362"/>
    </location>
</feature>
<feature type="transmembrane region" description="Helical" evidence="6">
    <location>
        <begin position="764"/>
        <end position="787"/>
    </location>
</feature>
<dbReference type="GO" id="GO:0005886">
    <property type="term" value="C:plasma membrane"/>
    <property type="evidence" value="ECO:0007669"/>
    <property type="project" value="UniProtKB-SubCell"/>
</dbReference>
<feature type="domain" description="MacB-like periplasmic core" evidence="8">
    <location>
        <begin position="489"/>
        <end position="639"/>
    </location>
</feature>
<evidence type="ECO:0000259" key="8">
    <source>
        <dbReference type="Pfam" id="PF12704"/>
    </source>
</evidence>
<dbReference type="InterPro" id="IPR003838">
    <property type="entry name" value="ABC3_permease_C"/>
</dbReference>
<dbReference type="PANTHER" id="PTHR30572">
    <property type="entry name" value="MEMBRANE COMPONENT OF TRANSPORTER-RELATED"/>
    <property type="match status" value="1"/>
</dbReference>
<name>A0A495J9X1_9SPHI</name>
<evidence type="ECO:0000313" key="9">
    <source>
        <dbReference type="EMBL" id="RKR85725.1"/>
    </source>
</evidence>
<evidence type="ECO:0000256" key="5">
    <source>
        <dbReference type="ARBA" id="ARBA00023136"/>
    </source>
</evidence>
<dbReference type="Pfam" id="PF02687">
    <property type="entry name" value="FtsX"/>
    <property type="match status" value="2"/>
</dbReference>
<dbReference type="AlphaFoldDB" id="A0A495J9X1"/>
<dbReference type="EMBL" id="RBKU01000001">
    <property type="protein sequence ID" value="RKR85725.1"/>
    <property type="molecule type" value="Genomic_DNA"/>
</dbReference>
<keyword evidence="10" id="KW-1185">Reference proteome</keyword>
<dbReference type="Proteomes" id="UP000268007">
    <property type="component" value="Unassembled WGS sequence"/>
</dbReference>
<keyword evidence="3 6" id="KW-0812">Transmembrane</keyword>
<organism evidence="9 10">
    <name type="scientific">Mucilaginibacter gracilis</name>
    <dbReference type="NCBI Taxonomy" id="423350"/>
    <lineage>
        <taxon>Bacteria</taxon>
        <taxon>Pseudomonadati</taxon>
        <taxon>Bacteroidota</taxon>
        <taxon>Sphingobacteriia</taxon>
        <taxon>Sphingobacteriales</taxon>
        <taxon>Sphingobacteriaceae</taxon>
        <taxon>Mucilaginibacter</taxon>
    </lineage>
</organism>
<proteinExistence type="predicted"/>
<dbReference type="OrthoDB" id="1451596at2"/>
<evidence type="ECO:0000256" key="2">
    <source>
        <dbReference type="ARBA" id="ARBA00022475"/>
    </source>
</evidence>
<feature type="transmembrane region" description="Helical" evidence="6">
    <location>
        <begin position="677"/>
        <end position="703"/>
    </location>
</feature>
<protein>
    <submittedName>
        <fullName evidence="9">Putative permease</fullName>
    </submittedName>
</protein>
<feature type="transmembrane region" description="Helical" evidence="6">
    <location>
        <begin position="21"/>
        <end position="41"/>
    </location>
</feature>
<feature type="domain" description="ABC3 transporter permease C-terminal" evidence="7">
    <location>
        <begin position="294"/>
        <end position="406"/>
    </location>
</feature>
<dbReference type="PROSITE" id="PS51257">
    <property type="entry name" value="PROKAR_LIPOPROTEIN"/>
    <property type="match status" value="1"/>
</dbReference>
<keyword evidence="5 6" id="KW-0472">Membrane</keyword>
<reference evidence="9 10" key="1">
    <citation type="submission" date="2018-10" db="EMBL/GenBank/DDBJ databases">
        <title>Genomic Encyclopedia of Archaeal and Bacterial Type Strains, Phase II (KMG-II): from individual species to whole genera.</title>
        <authorList>
            <person name="Goeker M."/>
        </authorList>
    </citation>
    <scope>NUCLEOTIDE SEQUENCE [LARGE SCALE GENOMIC DNA]</scope>
    <source>
        <strain evidence="9 10">DSM 18602</strain>
    </source>
</reference>
<evidence type="ECO:0000256" key="4">
    <source>
        <dbReference type="ARBA" id="ARBA00022989"/>
    </source>
</evidence>
<feature type="transmembrane region" description="Helical" evidence="6">
    <location>
        <begin position="289"/>
        <end position="310"/>
    </location>
</feature>
<feature type="transmembrane region" description="Helical" evidence="6">
    <location>
        <begin position="427"/>
        <end position="451"/>
    </location>
</feature>
<evidence type="ECO:0000256" key="3">
    <source>
        <dbReference type="ARBA" id="ARBA00022692"/>
    </source>
</evidence>
<dbReference type="Pfam" id="PF12704">
    <property type="entry name" value="MacB_PCD"/>
    <property type="match status" value="2"/>
</dbReference>
<keyword evidence="2" id="KW-1003">Cell membrane</keyword>
<dbReference type="GO" id="GO:0022857">
    <property type="term" value="F:transmembrane transporter activity"/>
    <property type="evidence" value="ECO:0007669"/>
    <property type="project" value="TreeGrafter"/>
</dbReference>
<accession>A0A495J9X1</accession>
<dbReference type="InterPro" id="IPR050250">
    <property type="entry name" value="Macrolide_Exporter_MacB"/>
</dbReference>
<feature type="transmembrane region" description="Helical" evidence="6">
    <location>
        <begin position="730"/>
        <end position="752"/>
    </location>
</feature>
<feature type="domain" description="ABC3 transporter permease C-terminal" evidence="7">
    <location>
        <begin position="681"/>
        <end position="790"/>
    </location>
</feature>
<sequence length="801" mass="89254">MISNYIKIAIRNLLRNKVYSIINIAGLAVSIAACLLLYIIISYEMGYDTTQPNYNRIARIVTTDKFSDGISYSPGIPFPFTDAFRNDFPQIKCGALYCAFGSQVSVLKGDGKANQNFMENGVFYMEPQFFEVFTYKWLAGSANVLAEPNTAVLTKNMADKYFGNWKTAVGKFLKFDNSTTVRVAGILDDPSVHSDLPLQIMVSLITRKNNNKAQWADWHGLDGSYQMYLLLPAGVDATSVNKQLVTFNNKYLHTSFLSTRTNFLQPLQDVHFNTLFSNFGGHTTSRSKLTILGLIGFLIIIMAIINFVNLSTAKAVTRSKEIGVRKVLGGSRKQLFWQMMGETGIVVLISTALAIGIATLAIPYIKNVISIQESLNIFRLDIMMFVVAGFIIINFLAGVYPSLILSGFTPALALKNKITSATVGGILLRRGLVVTQFAASQMLIICTIIAISQMDFINNADLGFNKNGVLVLNSNNDSALLARQLNFKQKLLQLPGVQSVSFSSDVPSSENNWQSNFAYDHRPDEQFSAYLKFTDEDYFKTFGIKFIAGGPYSASDTMKEVVVNETMLKMLNVHNAQDAIGKQIHLGGKRHPWKTVVGVVKDFTNNSLRTTVKPLFMVSHRKEYNTTSIRFQSSNVKQTQSDIQSLWNKYFPEYAVTTSFFADNINDFYQQENQLSLMYKIAAGLAIFISCLGLYGLISFMTVQKTKEVGIRKVLGAGIGSIVYLFSKEFTFLICIAFAISAPIAFYFMHSWLSGFAFRINISISYFIIAIISSITIAWLTVGFQAFKAAMVKPIKSLRSE</sequence>
<gene>
    <name evidence="9" type="ORF">BDD43_5996</name>
</gene>
<dbReference type="InterPro" id="IPR025857">
    <property type="entry name" value="MacB_PCD"/>
</dbReference>
<dbReference type="PANTHER" id="PTHR30572:SF18">
    <property type="entry name" value="ABC-TYPE MACROLIDE FAMILY EXPORT SYSTEM PERMEASE COMPONENT 2"/>
    <property type="match status" value="1"/>
</dbReference>
<comment type="caution">
    <text evidence="9">The sequence shown here is derived from an EMBL/GenBank/DDBJ whole genome shotgun (WGS) entry which is preliminary data.</text>
</comment>
<evidence type="ECO:0000256" key="1">
    <source>
        <dbReference type="ARBA" id="ARBA00004651"/>
    </source>
</evidence>
<keyword evidence="4 6" id="KW-1133">Transmembrane helix</keyword>
<evidence type="ECO:0000313" key="10">
    <source>
        <dbReference type="Proteomes" id="UP000268007"/>
    </source>
</evidence>
<feature type="domain" description="MacB-like periplasmic core" evidence="8">
    <location>
        <begin position="20"/>
        <end position="245"/>
    </location>
</feature>